<keyword evidence="5" id="KW-1185">Reference proteome</keyword>
<reference evidence="4" key="2">
    <citation type="journal article" date="2016" name="Genome Announc.">
        <title>Draft Genome Sequences of Two Novel Amoeba-Resistant Intranuclear Bacteria, 'Candidatus Berkiella cookevillensis' and 'Candidatus Berkiella aquae'.</title>
        <authorList>
            <person name="Mehari Y.T."/>
            <person name="Arivett B.A."/>
            <person name="Farone A.L."/>
            <person name="Gunderson J.H."/>
            <person name="Farone M.B."/>
        </authorList>
    </citation>
    <scope>NUCLEOTIDE SEQUENCE</scope>
    <source>
        <strain evidence="4">HT99</strain>
    </source>
</reference>
<dbReference type="RefSeq" id="WP_075067710.1">
    <property type="nucleotide sequence ID" value="NZ_LKAJ02000001.1"/>
</dbReference>
<comment type="caution">
    <text evidence="3">The sequence shown here is derived from an EMBL/GenBank/DDBJ whole genome shotgun (WGS) entry which is preliminary data.</text>
</comment>
<evidence type="ECO:0000313" key="4">
    <source>
        <dbReference type="EMBL" id="MCS5710610.1"/>
    </source>
</evidence>
<evidence type="ECO:0000313" key="5">
    <source>
        <dbReference type="Proteomes" id="UP000051497"/>
    </source>
</evidence>
<dbReference type="InterPro" id="IPR051686">
    <property type="entry name" value="Lipoprotein_DolP"/>
</dbReference>
<dbReference type="Gene3D" id="3.30.1340.30">
    <property type="match status" value="1"/>
</dbReference>
<evidence type="ECO:0000256" key="1">
    <source>
        <dbReference type="SAM" id="SignalP"/>
    </source>
</evidence>
<reference evidence="4" key="3">
    <citation type="submission" date="2021-06" db="EMBL/GenBank/DDBJ databases">
        <title>Genomic Description and Analysis of Intracellular Bacteria, Candidatus Berkiella cookevillensis and Candidatus Berkiella aquae.</title>
        <authorList>
            <person name="Kidane D.T."/>
            <person name="Mehari Y.T."/>
            <person name="Rice F.C."/>
            <person name="Arivett B.A."/>
            <person name="Farone A.L."/>
            <person name="Berk S.G."/>
            <person name="Farone M.B."/>
        </authorList>
    </citation>
    <scope>NUCLEOTIDE SEQUENCE</scope>
    <source>
        <strain evidence="4">HT99</strain>
    </source>
</reference>
<dbReference type="InterPro" id="IPR007055">
    <property type="entry name" value="BON_dom"/>
</dbReference>
<dbReference type="PANTHER" id="PTHR34606:SF16">
    <property type="entry name" value="BON DOMAIN-CONTAINING PROTEIN"/>
    <property type="match status" value="1"/>
</dbReference>
<feature type="signal peptide" evidence="1">
    <location>
        <begin position="1"/>
        <end position="24"/>
    </location>
</feature>
<evidence type="ECO:0000313" key="3">
    <source>
        <dbReference type="EMBL" id="KRG17920.1"/>
    </source>
</evidence>
<dbReference type="AlphaFoldDB" id="A0A0Q9YBC5"/>
<sequence>MKKLTQILLSTVPAFFLAQGLAVAAPDVIEEDEMIVISENADKPAESTTSKVKSALSDTEITAKVKAKFIEEKLDEKDIAAFKVHVKTKKGVVYLSGKVTDKEQADNAVKVAKGIEGVKDVKSTIVVKPAKKAEKK</sequence>
<proteinExistence type="predicted"/>
<dbReference type="EMBL" id="LKAJ02000001">
    <property type="protein sequence ID" value="MCS5710610.1"/>
    <property type="molecule type" value="Genomic_DNA"/>
</dbReference>
<gene>
    <name evidence="3" type="primary">osmY_3</name>
    <name evidence="4" type="ORF">HT99x_004150</name>
    <name evidence="3" type="ORF">HT99x_03127</name>
</gene>
<reference evidence="3" key="1">
    <citation type="submission" date="2015-09" db="EMBL/GenBank/DDBJ databases">
        <title>Draft Genome Sequences of Two Novel Amoeba-resistant Intranuclear Bacteria, Candidatus Berkiella cookevillensis and Candidatus Berkiella aquae.</title>
        <authorList>
            <person name="Mehari Y.T."/>
            <person name="Arivett B.A."/>
            <person name="Farone A.L."/>
            <person name="Gunderson J.H."/>
            <person name="Farone M.B."/>
        </authorList>
    </citation>
    <scope>NUCLEOTIDE SEQUENCE [LARGE SCALE GENOMIC DNA]</scope>
    <source>
        <strain evidence="3">HT99</strain>
    </source>
</reference>
<protein>
    <submittedName>
        <fullName evidence="4">BON domain-containing protein</fullName>
    </submittedName>
    <submittedName>
        <fullName evidence="3">Osmotically-inducible protein Y</fullName>
    </submittedName>
</protein>
<dbReference type="PANTHER" id="PTHR34606">
    <property type="entry name" value="BON DOMAIN-CONTAINING PROTEIN"/>
    <property type="match status" value="1"/>
</dbReference>
<name>A0A0Q9YBC5_9GAMM</name>
<dbReference type="Proteomes" id="UP000051497">
    <property type="component" value="Unassembled WGS sequence"/>
</dbReference>
<dbReference type="STRING" id="295108.HT99x_03127"/>
<dbReference type="OrthoDB" id="5638756at2"/>
<accession>A0A0Q9YBC5</accession>
<dbReference type="Pfam" id="PF04972">
    <property type="entry name" value="BON"/>
    <property type="match status" value="1"/>
</dbReference>
<feature type="domain" description="BON" evidence="2">
    <location>
        <begin position="57"/>
        <end position="129"/>
    </location>
</feature>
<evidence type="ECO:0000259" key="2">
    <source>
        <dbReference type="PROSITE" id="PS50914"/>
    </source>
</evidence>
<dbReference type="EMBL" id="LKAJ01000023">
    <property type="protein sequence ID" value="KRG17920.1"/>
    <property type="molecule type" value="Genomic_DNA"/>
</dbReference>
<dbReference type="PROSITE" id="PS50914">
    <property type="entry name" value="BON"/>
    <property type="match status" value="1"/>
</dbReference>
<organism evidence="3">
    <name type="scientific">Candidatus Berkiella aquae</name>
    <dbReference type="NCBI Taxonomy" id="295108"/>
    <lineage>
        <taxon>Bacteria</taxon>
        <taxon>Pseudomonadati</taxon>
        <taxon>Pseudomonadota</taxon>
        <taxon>Gammaproteobacteria</taxon>
        <taxon>Candidatus Berkiellales</taxon>
        <taxon>Candidatus Berkiellaceae</taxon>
        <taxon>Candidatus Berkiella</taxon>
    </lineage>
</organism>
<dbReference type="PATRIC" id="fig|1590043.3.peg.3178"/>
<keyword evidence="1" id="KW-0732">Signal</keyword>
<feature type="chain" id="PRO_5043129625" evidence="1">
    <location>
        <begin position="25"/>
        <end position="136"/>
    </location>
</feature>